<dbReference type="GO" id="GO:0005634">
    <property type="term" value="C:nucleus"/>
    <property type="evidence" value="ECO:0007669"/>
    <property type="project" value="UniProtKB-SubCell"/>
</dbReference>
<proteinExistence type="predicted"/>
<dbReference type="STRING" id="225164.V4ANV0"/>
<dbReference type="Gene3D" id="3.30.450.20">
    <property type="entry name" value="PAS domain"/>
    <property type="match status" value="2"/>
</dbReference>
<keyword evidence="4" id="KW-0804">Transcription</keyword>
<feature type="region of interest" description="Disordered" evidence="6">
    <location>
        <begin position="670"/>
        <end position="693"/>
    </location>
</feature>
<dbReference type="EMBL" id="KB201459">
    <property type="protein sequence ID" value="ESO96455.1"/>
    <property type="molecule type" value="Genomic_DNA"/>
</dbReference>
<dbReference type="KEGG" id="lgi:LOTGIDRAFT_159865"/>
<gene>
    <name evidence="8" type="ORF">LOTGIDRAFT_159865</name>
</gene>
<dbReference type="OrthoDB" id="6021714at2759"/>
<evidence type="ECO:0000256" key="1">
    <source>
        <dbReference type="ARBA" id="ARBA00004123"/>
    </source>
</evidence>
<dbReference type="GeneID" id="20238178"/>
<feature type="region of interest" description="Disordered" evidence="6">
    <location>
        <begin position="320"/>
        <end position="402"/>
    </location>
</feature>
<dbReference type="InterPro" id="IPR035965">
    <property type="entry name" value="PAS-like_dom_sf"/>
</dbReference>
<evidence type="ECO:0000259" key="7">
    <source>
        <dbReference type="PROSITE" id="PS50112"/>
    </source>
</evidence>
<evidence type="ECO:0000313" key="8">
    <source>
        <dbReference type="EMBL" id="ESO96455.1"/>
    </source>
</evidence>
<evidence type="ECO:0000256" key="2">
    <source>
        <dbReference type="ARBA" id="ARBA00022737"/>
    </source>
</evidence>
<dbReference type="Proteomes" id="UP000030746">
    <property type="component" value="Unassembled WGS sequence"/>
</dbReference>
<dbReference type="GO" id="GO:0000981">
    <property type="term" value="F:DNA-binding transcription factor activity, RNA polymerase II-specific"/>
    <property type="evidence" value="ECO:0007669"/>
    <property type="project" value="TreeGrafter"/>
</dbReference>
<dbReference type="InterPro" id="IPR000014">
    <property type="entry name" value="PAS"/>
</dbReference>
<dbReference type="GO" id="GO:0000977">
    <property type="term" value="F:RNA polymerase II transcription regulatory region sequence-specific DNA binding"/>
    <property type="evidence" value="ECO:0007669"/>
    <property type="project" value="TreeGrafter"/>
</dbReference>
<dbReference type="PANTHER" id="PTHR23043">
    <property type="entry name" value="HYPOXIA-INDUCIBLE FACTOR 1 ALPHA"/>
    <property type="match status" value="1"/>
</dbReference>
<dbReference type="Pfam" id="PF00989">
    <property type="entry name" value="PAS"/>
    <property type="match status" value="1"/>
</dbReference>
<dbReference type="RefSeq" id="XP_009052816.1">
    <property type="nucleotide sequence ID" value="XM_009054568.1"/>
</dbReference>
<name>V4ANV0_LOTGI</name>
<dbReference type="HOGENOM" id="CLU_283028_0_0_1"/>
<dbReference type="AlphaFoldDB" id="V4ANV0"/>
<keyword evidence="3" id="KW-0805">Transcription regulation</keyword>
<dbReference type="CTD" id="20238178"/>
<evidence type="ECO:0000313" key="9">
    <source>
        <dbReference type="Proteomes" id="UP000030746"/>
    </source>
</evidence>
<dbReference type="PROSITE" id="PS50112">
    <property type="entry name" value="PAS"/>
    <property type="match status" value="2"/>
</dbReference>
<feature type="compositionally biased region" description="Polar residues" evidence="6">
    <location>
        <begin position="345"/>
        <end position="402"/>
    </location>
</feature>
<evidence type="ECO:0000256" key="4">
    <source>
        <dbReference type="ARBA" id="ARBA00023163"/>
    </source>
</evidence>
<feature type="compositionally biased region" description="Low complexity" evidence="6">
    <location>
        <begin position="677"/>
        <end position="693"/>
    </location>
</feature>
<dbReference type="SMART" id="SM00086">
    <property type="entry name" value="PAC"/>
    <property type="match status" value="1"/>
</dbReference>
<dbReference type="SUPFAM" id="SSF55785">
    <property type="entry name" value="PYP-like sensor domain (PAS domain)"/>
    <property type="match status" value="2"/>
</dbReference>
<sequence>MVWKDEVVYMCSGDEGREDEALISQESSDLEVESIKTIPESPASLFNNNLMLQAYGGFLLFLTKKGTIMFVSENVEEHLGYSQEDMISHSITEFISPAYYHEIHNHLKVRTHKSCHLHQDPSEILSTVHSRNFCIEMKTNTRKVEDKILRNNSLVMTKWSGKVKVRPSKKAKGYSTEGLMCICCPVQSSAILEVRMEGQMFMSRHNMDMTYIYCEKRIVTLIGYEPTDLIGKTCYQFHNPLDVKKISSCHSNLLAKGASTSKYYRFLGKSGDWVWMQTQATIIYDAENKGKYVVCMNYIISKEDGEKYLKYEEEQNGIPDPQIHGCIDLTSTPTKPVPITEADNKPQTDQTQSQTEIQPNSATTEIQSNSFHTENSDIQPNSVSSGVSQQANSSTNEPSSNSIINVVQPNAVTSKPQGSSVMTTEKTISDWSNVQSSSYPGCSPTVTMTSVTESMLNPGIDIMDENNSTLNMEEDDEDDLFDLDLEVPSSLLPIEKVKVTSVASLTQNSDPLLCPLSKESNILMTTESSPVESESSITIDIDNDFGILDDLLENINHFPSTSLSSPVGTSPGGSRPIEAGHFSKLPYTVDGIQGRNGQSMSSPNKIVTNANFSPKITDKTFNPKNPVQKSCQLLPVPFKNLQERPLPSKNSDSCQQNLSSGSLLRSLLHRESPPPLKTKTTSSPSPIASSIPLNQNAQCKSKSSFYTTSTSCVSSNQSLLSAVLEGNATLNIPTCKKTVPISMKNAHLTSRKVMNSQPRFVQRTDPYKKTFCSHGHSCQGLARPVYQTINVKTLSDFAFLKNLENGVNVNDSAKNERFLDNDSHEVELPDDLLDLHIQYCDGLAEDQTQALLAEFEQDLLSSPEDLLIPDSVEDPRSPNTESYQNYFTDVLNIDSYSKSYQLPSNQNQDINITSTNQQSLNNSNNHMTSCCKGNINTNKTTDNNPPSWNCCHASRQGGLQSPTVSSTQVGKICLSPASAHDDISSSSDSDFCEDQNKTKKTVTSSNSIGVQTAYTNSKNFNFPQYSKLNGGQSTKNRMSELEQHLRGYKSCNNSQTTECLECTNIERHSKVTPFLHKLLTGEISRDLYHEVDKLLLNSKNSN</sequence>
<evidence type="ECO:0000256" key="5">
    <source>
        <dbReference type="ARBA" id="ARBA00023242"/>
    </source>
</evidence>
<evidence type="ECO:0000256" key="6">
    <source>
        <dbReference type="SAM" id="MobiDB-lite"/>
    </source>
</evidence>
<comment type="subcellular location">
    <subcellularLocation>
        <location evidence="1">Nucleus</location>
    </subcellularLocation>
</comment>
<keyword evidence="9" id="KW-1185">Reference proteome</keyword>
<dbReference type="NCBIfam" id="TIGR00229">
    <property type="entry name" value="sensory_box"/>
    <property type="match status" value="2"/>
</dbReference>
<reference evidence="8 9" key="1">
    <citation type="journal article" date="2013" name="Nature">
        <title>Insights into bilaterian evolution from three spiralian genomes.</title>
        <authorList>
            <person name="Simakov O."/>
            <person name="Marletaz F."/>
            <person name="Cho S.J."/>
            <person name="Edsinger-Gonzales E."/>
            <person name="Havlak P."/>
            <person name="Hellsten U."/>
            <person name="Kuo D.H."/>
            <person name="Larsson T."/>
            <person name="Lv J."/>
            <person name="Arendt D."/>
            <person name="Savage R."/>
            <person name="Osoegawa K."/>
            <person name="de Jong P."/>
            <person name="Grimwood J."/>
            <person name="Chapman J.A."/>
            <person name="Shapiro H."/>
            <person name="Aerts A."/>
            <person name="Otillar R.P."/>
            <person name="Terry A.Y."/>
            <person name="Boore J.L."/>
            <person name="Grigoriev I.V."/>
            <person name="Lindberg D.R."/>
            <person name="Seaver E.C."/>
            <person name="Weisblat D.A."/>
            <person name="Putnam N.H."/>
            <person name="Rokhsar D.S."/>
        </authorList>
    </citation>
    <scope>NUCLEOTIDE SEQUENCE [LARGE SCALE GENOMIC DNA]</scope>
</reference>
<dbReference type="OMA" id="DGITPHR"/>
<dbReference type="PANTHER" id="PTHR23043:SF40">
    <property type="match status" value="1"/>
</dbReference>
<evidence type="ECO:0000256" key="3">
    <source>
        <dbReference type="ARBA" id="ARBA00023015"/>
    </source>
</evidence>
<keyword evidence="2" id="KW-0677">Repeat</keyword>
<keyword evidence="5" id="KW-0539">Nucleus</keyword>
<feature type="domain" description="PAS" evidence="7">
    <location>
        <begin position="206"/>
        <end position="257"/>
    </location>
</feature>
<dbReference type="CDD" id="cd00130">
    <property type="entry name" value="PAS"/>
    <property type="match status" value="2"/>
</dbReference>
<dbReference type="InterPro" id="IPR013767">
    <property type="entry name" value="PAS_fold"/>
</dbReference>
<accession>V4ANV0</accession>
<dbReference type="Pfam" id="PF14598">
    <property type="entry name" value="PAS_11"/>
    <property type="match status" value="1"/>
</dbReference>
<dbReference type="InterPro" id="IPR001610">
    <property type="entry name" value="PAC"/>
</dbReference>
<dbReference type="SMART" id="SM00091">
    <property type="entry name" value="PAS"/>
    <property type="match status" value="2"/>
</dbReference>
<protein>
    <recommendedName>
        <fullName evidence="7">PAS domain-containing protein</fullName>
    </recommendedName>
</protein>
<organism evidence="8 9">
    <name type="scientific">Lottia gigantea</name>
    <name type="common">Giant owl limpet</name>
    <dbReference type="NCBI Taxonomy" id="225164"/>
    <lineage>
        <taxon>Eukaryota</taxon>
        <taxon>Metazoa</taxon>
        <taxon>Spiralia</taxon>
        <taxon>Lophotrochozoa</taxon>
        <taxon>Mollusca</taxon>
        <taxon>Gastropoda</taxon>
        <taxon>Patellogastropoda</taxon>
        <taxon>Lottioidea</taxon>
        <taxon>Lottiidae</taxon>
        <taxon>Lottia</taxon>
    </lineage>
</organism>
<feature type="domain" description="PAS" evidence="7">
    <location>
        <begin position="51"/>
        <end position="114"/>
    </location>
</feature>